<feature type="domain" description="PPM-type phosphatase" evidence="2">
    <location>
        <begin position="225"/>
        <end position="517"/>
    </location>
</feature>
<evidence type="ECO:0000313" key="3">
    <source>
        <dbReference type="EMBL" id="CUU58465.1"/>
    </source>
</evidence>
<dbReference type="Pfam" id="PF13672">
    <property type="entry name" value="PP2C_2"/>
    <property type="match status" value="1"/>
</dbReference>
<dbReference type="SUPFAM" id="SSF81606">
    <property type="entry name" value="PP2C-like"/>
    <property type="match status" value="1"/>
</dbReference>
<accession>A0A0S4QS86</accession>
<dbReference type="InterPro" id="IPR001932">
    <property type="entry name" value="PPM-type_phosphatase-like_dom"/>
</dbReference>
<protein>
    <submittedName>
        <fullName evidence="3">Serine/threonine protein phosphatase PrpC</fullName>
    </submittedName>
</protein>
<name>A0A0S4QS86_9ACTN</name>
<evidence type="ECO:0000313" key="4">
    <source>
        <dbReference type="Proteomes" id="UP000198802"/>
    </source>
</evidence>
<keyword evidence="4" id="KW-1185">Reference proteome</keyword>
<dbReference type="EMBL" id="FAOZ01000019">
    <property type="protein sequence ID" value="CUU58465.1"/>
    <property type="molecule type" value="Genomic_DNA"/>
</dbReference>
<dbReference type="Proteomes" id="UP000198802">
    <property type="component" value="Unassembled WGS sequence"/>
</dbReference>
<dbReference type="PROSITE" id="PS51746">
    <property type="entry name" value="PPM_2"/>
    <property type="match status" value="1"/>
</dbReference>
<dbReference type="InterPro" id="IPR036457">
    <property type="entry name" value="PPM-type-like_dom_sf"/>
</dbReference>
<dbReference type="SMART" id="SM00331">
    <property type="entry name" value="PP2C_SIG"/>
    <property type="match status" value="1"/>
</dbReference>
<dbReference type="RefSeq" id="WP_091281570.1">
    <property type="nucleotide sequence ID" value="NZ_FAOZ01000019.1"/>
</dbReference>
<evidence type="ECO:0000256" key="1">
    <source>
        <dbReference type="SAM" id="MobiDB-lite"/>
    </source>
</evidence>
<reference evidence="4" key="1">
    <citation type="submission" date="2015-11" db="EMBL/GenBank/DDBJ databases">
        <authorList>
            <person name="Varghese N."/>
        </authorList>
    </citation>
    <scope>NUCLEOTIDE SEQUENCE [LARGE SCALE GENOMIC DNA]</scope>
    <source>
        <strain evidence="4">DSM 45899</strain>
    </source>
</reference>
<dbReference type="CDD" id="cd00143">
    <property type="entry name" value="PP2Cc"/>
    <property type="match status" value="1"/>
</dbReference>
<gene>
    <name evidence="3" type="ORF">Ga0074812_11999</name>
</gene>
<dbReference type="AlphaFoldDB" id="A0A0S4QS86"/>
<dbReference type="SMART" id="SM00332">
    <property type="entry name" value="PP2Cc"/>
    <property type="match status" value="1"/>
</dbReference>
<evidence type="ECO:0000259" key="2">
    <source>
        <dbReference type="PROSITE" id="PS51746"/>
    </source>
</evidence>
<organism evidence="3 4">
    <name type="scientific">Parafrankia irregularis</name>
    <dbReference type="NCBI Taxonomy" id="795642"/>
    <lineage>
        <taxon>Bacteria</taxon>
        <taxon>Bacillati</taxon>
        <taxon>Actinomycetota</taxon>
        <taxon>Actinomycetes</taxon>
        <taxon>Frankiales</taxon>
        <taxon>Frankiaceae</taxon>
        <taxon>Parafrankia</taxon>
    </lineage>
</organism>
<proteinExistence type="predicted"/>
<sequence length="519" mass="53964">MDLNSRSGHSYPGHGYPPARPGGHHPGDGYPEEAGHASGYHVDEAPTAGYAEGYGSAEFHPDDPAAEGYSAGRFRAAHYSENSYGEGGGYPENSYPENSYPGDAYPGAGYTPEPGTYRDSEYHGEYSERAYESSSYPAGAYPGSGYSGGGFTEDGYPEDSDAATMLLAQHGTPSDESGDDEIMRCPVCAAPNYTDARYCEACGFAFAGAPVSGGDEDHREIDLGPLAGVCDRGVRHTTNEDAMGVAIVHGTLIAVVCDGVSTTPGSGEASAAAAATATAILADAVRAHGPGEAVPYKEPSKSAASEVLDVLEEYSEFDEPRTAPRRISGGFGPDEADAALHTAVEAAQATIAQLSAAEGRMAPSCTFAAAIITQPSADGPGMVTVGWVGDSRVYLLGPRWCERLTADDTWAAEAARAGLIPASEAETHRRAHTLTRWLGGDAEDVTPHTAAFPIETPATVVVCSDGLWNYSSRPDVLASLVNHLDPDAAALDVARHLVDFAIDQGGHDNITVVAARVTG</sequence>
<dbReference type="Gene3D" id="3.60.40.10">
    <property type="entry name" value="PPM-type phosphatase domain"/>
    <property type="match status" value="1"/>
</dbReference>
<feature type="region of interest" description="Disordered" evidence="1">
    <location>
        <begin position="1"/>
        <end position="66"/>
    </location>
</feature>